<proteinExistence type="predicted"/>
<sequence length="164" mass="19549">MSFFLNFLFFFLLIFIMLFCFMDHPLVMGLFLILLTLVLSIYSIFISFSSWNGYILFLMFLGGLLILFLYNISLISTEMFSLKFSFLFLFFGFIFLCNVSFIKETLSEEVLYFFLLKNTSSLNVLMKFFNMSMILFLVFYLFFSLVCIINVVYMNKDKGSLWMY</sequence>
<keyword evidence="2" id="KW-0496">Mitochondrion</keyword>
<organism evidence="2">
    <name type="scientific">Bactrothrips quadrituberculatus</name>
    <dbReference type="NCBI Taxonomy" id="1246465"/>
    <lineage>
        <taxon>Eukaryota</taxon>
        <taxon>Metazoa</taxon>
        <taxon>Ecdysozoa</taxon>
        <taxon>Arthropoda</taxon>
        <taxon>Hexapoda</taxon>
        <taxon>Insecta</taxon>
        <taxon>Pterygota</taxon>
        <taxon>Neoptera</taxon>
        <taxon>Paraneoptera</taxon>
        <taxon>Thysanoptera</taxon>
        <taxon>Tubulifera</taxon>
        <taxon>Phlaeothripoidea</taxon>
        <taxon>Phlaeothripidae</taxon>
        <taxon>Idolothripinae</taxon>
        <taxon>Bactrothrips</taxon>
    </lineage>
</organism>
<keyword evidence="1" id="KW-0812">Transmembrane</keyword>
<dbReference type="EMBL" id="MW233591">
    <property type="protein sequence ID" value="QVD42815.1"/>
    <property type="molecule type" value="Genomic_DNA"/>
</dbReference>
<name>A0A8E5JZK1_9NEOP</name>
<dbReference type="RefSeq" id="YP_010181258.1">
    <property type="nucleotide sequence ID" value="NC_058251.1"/>
</dbReference>
<evidence type="ECO:0000256" key="1">
    <source>
        <dbReference type="SAM" id="Phobius"/>
    </source>
</evidence>
<dbReference type="CTD" id="4541"/>
<keyword evidence="1" id="KW-1133">Transmembrane helix</keyword>
<gene>
    <name evidence="2" type="primary">ND6</name>
</gene>
<feature type="transmembrane region" description="Helical" evidence="1">
    <location>
        <begin position="6"/>
        <end position="22"/>
    </location>
</feature>
<feature type="transmembrane region" description="Helical" evidence="1">
    <location>
        <begin position="54"/>
        <end position="72"/>
    </location>
</feature>
<reference evidence="2" key="1">
    <citation type="submission" date="2020-11" db="EMBL/GenBank/DDBJ databases">
        <authorList>
            <person name="Plumb M."/>
            <person name="Garfin J."/>
            <person name="Lorentz A."/>
            <person name="Wang X."/>
        </authorList>
    </citation>
    <scope>NUCLEOTIDE SEQUENCE</scope>
</reference>
<reference evidence="2" key="2">
    <citation type="submission" date="2022-12" db="EMBL/GenBank/DDBJ databases">
        <title>The complete mitochondrial genome of Bactrothrips quadrituberculatus(Thysanoptera: Phlaeothripidae).</title>
        <authorList>
            <person name="Dang L."/>
        </authorList>
    </citation>
    <scope>NUCLEOTIDE SEQUENCE</scope>
</reference>
<dbReference type="GeneID" id="68206894"/>
<dbReference type="AlphaFoldDB" id="A0A8E5JZK1"/>
<feature type="transmembrane region" description="Helical" evidence="1">
    <location>
        <begin position="29"/>
        <end position="48"/>
    </location>
</feature>
<feature type="transmembrane region" description="Helical" evidence="1">
    <location>
        <begin position="84"/>
        <end position="102"/>
    </location>
</feature>
<evidence type="ECO:0000313" key="2">
    <source>
        <dbReference type="EMBL" id="QVD42815.1"/>
    </source>
</evidence>
<keyword evidence="1" id="KW-0472">Membrane</keyword>
<protein>
    <submittedName>
        <fullName evidence="2">NADH dehydrogenase subunit 6</fullName>
    </submittedName>
</protein>
<accession>A0A8E5JZK1</accession>
<geneLocation type="mitochondrion" evidence="2"/>
<feature type="transmembrane region" description="Helical" evidence="1">
    <location>
        <begin position="128"/>
        <end position="153"/>
    </location>
</feature>